<evidence type="ECO:0000256" key="4">
    <source>
        <dbReference type="SAM" id="Coils"/>
    </source>
</evidence>
<accession>A0AA48GSU2</accession>
<dbReference type="InterPro" id="IPR000160">
    <property type="entry name" value="GGDEF_dom"/>
</dbReference>
<reference evidence="7" key="1">
    <citation type="journal article" date="2023" name="Int. J. Syst. Evol. Microbiol.">
        <title>Mesoterricola silvestris gen. nov., sp. nov., Mesoterricola sediminis sp. nov., Geothrix oryzae sp. nov., Geothrix edaphica sp. nov., Geothrix rubra sp. nov., and Geothrix limicola sp. nov., six novel members of Acidobacteriota isolated from soils.</title>
        <authorList>
            <person name="Itoh H."/>
            <person name="Sugisawa Y."/>
            <person name="Mise K."/>
            <person name="Xu Z."/>
            <person name="Kuniyasu M."/>
            <person name="Ushijima N."/>
            <person name="Kawano K."/>
            <person name="Kobayashi E."/>
            <person name="Shiratori Y."/>
            <person name="Masuda Y."/>
            <person name="Senoo K."/>
        </authorList>
    </citation>
    <scope>NUCLEOTIDE SEQUENCE</scope>
    <source>
        <strain evidence="7">W786</strain>
    </source>
</reference>
<dbReference type="Gene3D" id="3.40.50.2300">
    <property type="match status" value="1"/>
</dbReference>
<dbReference type="NCBIfam" id="TIGR00254">
    <property type="entry name" value="GGDEF"/>
    <property type="match status" value="1"/>
</dbReference>
<dbReference type="GO" id="GO:1902201">
    <property type="term" value="P:negative regulation of bacterial-type flagellum-dependent cell motility"/>
    <property type="evidence" value="ECO:0007669"/>
    <property type="project" value="TreeGrafter"/>
</dbReference>
<feature type="domain" description="Response regulatory" evidence="5">
    <location>
        <begin position="2"/>
        <end position="121"/>
    </location>
</feature>
<dbReference type="EMBL" id="AP027081">
    <property type="protein sequence ID" value="BDU77034.1"/>
    <property type="molecule type" value="Genomic_DNA"/>
</dbReference>
<dbReference type="FunFam" id="3.30.70.270:FF:000001">
    <property type="entry name" value="Diguanylate cyclase domain protein"/>
    <property type="match status" value="1"/>
</dbReference>
<comment type="catalytic activity">
    <reaction evidence="2">
        <text>2 GTP = 3',3'-c-di-GMP + 2 diphosphate</text>
        <dbReference type="Rhea" id="RHEA:24898"/>
        <dbReference type="ChEBI" id="CHEBI:33019"/>
        <dbReference type="ChEBI" id="CHEBI:37565"/>
        <dbReference type="ChEBI" id="CHEBI:58805"/>
        <dbReference type="EC" id="2.7.7.65"/>
    </reaction>
</comment>
<dbReference type="InterPro" id="IPR011006">
    <property type="entry name" value="CheY-like_superfamily"/>
</dbReference>
<keyword evidence="4" id="KW-0175">Coiled coil</keyword>
<dbReference type="RefSeq" id="WP_316410074.1">
    <property type="nucleotide sequence ID" value="NZ_AP027081.1"/>
</dbReference>
<dbReference type="EC" id="2.7.7.65" evidence="1"/>
<dbReference type="CDD" id="cd01949">
    <property type="entry name" value="GGDEF"/>
    <property type="match status" value="1"/>
</dbReference>
<feature type="coiled-coil region" evidence="4">
    <location>
        <begin position="251"/>
        <end position="282"/>
    </location>
</feature>
<dbReference type="Proteomes" id="UP001228113">
    <property type="component" value="Chromosome"/>
</dbReference>
<proteinExistence type="predicted"/>
<evidence type="ECO:0000256" key="2">
    <source>
        <dbReference type="ARBA" id="ARBA00034247"/>
    </source>
</evidence>
<evidence type="ECO:0000256" key="3">
    <source>
        <dbReference type="PROSITE-ProRule" id="PRU00169"/>
    </source>
</evidence>
<sequence>MDILVITQHHRLVESLRTAFQGVGHRLTVMQDALQALAAEAWDRARLVLVDAEGDPMSGYQLCGLLRGESRVLYRNLPVFLILDRPPSGEELALLDAVDGDGFCETFASPERLHAQLGPLLEGSSLRAGGQPLRALARGLGAGARARVDDVVRGFGFDLEAVPARGLNDAILDRRPLLLFLGVDATGDRALRVLRNLPEGHVPYTFLVGGRIPEAAQRRLLNAGAMAWLSLPVSGPLLVHGVRQAMEWLHIRRLKGEVQRQLNELAERRAALEREASSLRSEILLDPLTGLFNRRAFTQNLEHAVHQWERHRRAFVLILGDLDYFKLINDRFGHVAGDQVLQGVGHLLRAGLRRSDLAFRIGGEEFAVLLMETTLEAGAEVAEKIRRRIEAHPCPLPTGPTAFPTMSFGVGAPDARDAAGLFSRVDEALYLAKRRGRNRVEVLEAPAS</sequence>
<dbReference type="PROSITE" id="PS50110">
    <property type="entry name" value="RESPONSE_REGULATORY"/>
    <property type="match status" value="1"/>
</dbReference>
<evidence type="ECO:0000313" key="8">
    <source>
        <dbReference type="Proteomes" id="UP001228113"/>
    </source>
</evidence>
<evidence type="ECO:0000259" key="5">
    <source>
        <dbReference type="PROSITE" id="PS50110"/>
    </source>
</evidence>
<keyword evidence="8" id="KW-1185">Reference proteome</keyword>
<dbReference type="SMART" id="SM00267">
    <property type="entry name" value="GGDEF"/>
    <property type="match status" value="1"/>
</dbReference>
<protein>
    <recommendedName>
        <fullName evidence="1">diguanylate cyclase</fullName>
        <ecNumber evidence="1">2.7.7.65</ecNumber>
    </recommendedName>
</protein>
<dbReference type="SUPFAM" id="SSF52172">
    <property type="entry name" value="CheY-like"/>
    <property type="match status" value="2"/>
</dbReference>
<evidence type="ECO:0000313" key="7">
    <source>
        <dbReference type="EMBL" id="BDU77034.1"/>
    </source>
</evidence>
<dbReference type="SUPFAM" id="SSF55073">
    <property type="entry name" value="Nucleotide cyclase"/>
    <property type="match status" value="1"/>
</dbReference>
<dbReference type="Pfam" id="PF00990">
    <property type="entry name" value="GGDEF"/>
    <property type="match status" value="1"/>
</dbReference>
<dbReference type="InterPro" id="IPR050469">
    <property type="entry name" value="Diguanylate_Cyclase"/>
</dbReference>
<dbReference type="InterPro" id="IPR029787">
    <property type="entry name" value="Nucleotide_cyclase"/>
</dbReference>
<dbReference type="GO" id="GO:0005886">
    <property type="term" value="C:plasma membrane"/>
    <property type="evidence" value="ECO:0007669"/>
    <property type="project" value="TreeGrafter"/>
</dbReference>
<dbReference type="Gene3D" id="3.30.70.270">
    <property type="match status" value="1"/>
</dbReference>
<evidence type="ECO:0000256" key="1">
    <source>
        <dbReference type="ARBA" id="ARBA00012528"/>
    </source>
</evidence>
<dbReference type="PROSITE" id="PS50887">
    <property type="entry name" value="GGDEF"/>
    <property type="match status" value="1"/>
</dbReference>
<feature type="domain" description="GGDEF" evidence="6">
    <location>
        <begin position="313"/>
        <end position="445"/>
    </location>
</feature>
<evidence type="ECO:0000259" key="6">
    <source>
        <dbReference type="PROSITE" id="PS50887"/>
    </source>
</evidence>
<dbReference type="KEGG" id="msea:METESE_19920"/>
<dbReference type="InterPro" id="IPR043128">
    <property type="entry name" value="Rev_trsase/Diguanyl_cyclase"/>
</dbReference>
<dbReference type="InterPro" id="IPR001789">
    <property type="entry name" value="Sig_transdc_resp-reg_receiver"/>
</dbReference>
<dbReference type="GO" id="GO:0052621">
    <property type="term" value="F:diguanylate cyclase activity"/>
    <property type="evidence" value="ECO:0007669"/>
    <property type="project" value="UniProtKB-EC"/>
</dbReference>
<gene>
    <name evidence="7" type="ORF">METESE_19920</name>
</gene>
<dbReference type="PANTHER" id="PTHR45138:SF9">
    <property type="entry name" value="DIGUANYLATE CYCLASE DGCM-RELATED"/>
    <property type="match status" value="1"/>
</dbReference>
<dbReference type="PANTHER" id="PTHR45138">
    <property type="entry name" value="REGULATORY COMPONENTS OF SENSORY TRANSDUCTION SYSTEM"/>
    <property type="match status" value="1"/>
</dbReference>
<keyword evidence="3" id="KW-0597">Phosphoprotein</keyword>
<dbReference type="AlphaFoldDB" id="A0AA48GSU2"/>
<feature type="modified residue" description="4-aspartylphosphate" evidence="3">
    <location>
        <position position="51"/>
    </location>
</feature>
<name>A0AA48GSU2_9BACT</name>
<organism evidence="7 8">
    <name type="scientific">Mesoterricola sediminis</name>
    <dbReference type="NCBI Taxonomy" id="2927980"/>
    <lineage>
        <taxon>Bacteria</taxon>
        <taxon>Pseudomonadati</taxon>
        <taxon>Acidobacteriota</taxon>
        <taxon>Holophagae</taxon>
        <taxon>Holophagales</taxon>
        <taxon>Holophagaceae</taxon>
        <taxon>Mesoterricola</taxon>
    </lineage>
</organism>
<dbReference type="GO" id="GO:0043709">
    <property type="term" value="P:cell adhesion involved in single-species biofilm formation"/>
    <property type="evidence" value="ECO:0007669"/>
    <property type="project" value="TreeGrafter"/>
</dbReference>
<dbReference type="GO" id="GO:0000160">
    <property type="term" value="P:phosphorelay signal transduction system"/>
    <property type="evidence" value="ECO:0007669"/>
    <property type="project" value="InterPro"/>
</dbReference>